<accession>A0A8H3WH36</accession>
<organism evidence="2 3">
    <name type="scientific">Colletotrichum asianum</name>
    <dbReference type="NCBI Taxonomy" id="702518"/>
    <lineage>
        <taxon>Eukaryota</taxon>
        <taxon>Fungi</taxon>
        <taxon>Dikarya</taxon>
        <taxon>Ascomycota</taxon>
        <taxon>Pezizomycotina</taxon>
        <taxon>Sordariomycetes</taxon>
        <taxon>Hypocreomycetidae</taxon>
        <taxon>Glomerellales</taxon>
        <taxon>Glomerellaceae</taxon>
        <taxon>Colletotrichum</taxon>
        <taxon>Colletotrichum gloeosporioides species complex</taxon>
    </lineage>
</organism>
<proteinExistence type="predicted"/>
<gene>
    <name evidence="2" type="ORF">GQ607_008327</name>
</gene>
<dbReference type="EMBL" id="WOWK01000044">
    <property type="protein sequence ID" value="KAF0324378.1"/>
    <property type="molecule type" value="Genomic_DNA"/>
</dbReference>
<evidence type="ECO:0000313" key="2">
    <source>
        <dbReference type="EMBL" id="KAF0324378.1"/>
    </source>
</evidence>
<dbReference type="AlphaFoldDB" id="A0A8H3WH36"/>
<evidence type="ECO:0000313" key="3">
    <source>
        <dbReference type="Proteomes" id="UP000434172"/>
    </source>
</evidence>
<feature type="region of interest" description="Disordered" evidence="1">
    <location>
        <begin position="104"/>
        <end position="136"/>
    </location>
</feature>
<dbReference type="Proteomes" id="UP000434172">
    <property type="component" value="Unassembled WGS sequence"/>
</dbReference>
<feature type="non-terminal residue" evidence="2">
    <location>
        <position position="1"/>
    </location>
</feature>
<reference evidence="2 3" key="1">
    <citation type="submission" date="2019-12" db="EMBL/GenBank/DDBJ databases">
        <title>A genome sequence resource for the geographically widespread anthracnose pathogen Colletotrichum asianum.</title>
        <authorList>
            <person name="Meng Y."/>
        </authorList>
    </citation>
    <scope>NUCLEOTIDE SEQUENCE [LARGE SCALE GENOMIC DNA]</scope>
    <source>
        <strain evidence="2 3">ICMP 18580</strain>
    </source>
</reference>
<keyword evidence="3" id="KW-1185">Reference proteome</keyword>
<name>A0A8H3WH36_9PEZI</name>
<comment type="caution">
    <text evidence="2">The sequence shown here is derived from an EMBL/GenBank/DDBJ whole genome shotgun (WGS) entry which is preliminary data.</text>
</comment>
<protein>
    <submittedName>
        <fullName evidence="2">Uncharacterized protein</fullName>
    </submittedName>
</protein>
<sequence length="171" mass="18971">YNHRCRRASIYFHHLSFTAKVVKDRRQRTPFHPLWVRSGSLPWTIKSTRAVSRRSTSMSVKTSWRAAPSQSSMRGPVLAIGGVPAVRPVRGDRGERFRRLSARRRHPGWSGMRFQRASGTATAPPPPTTRRGDAGTASRELRLLDTALAPPTPATCSSAAIVNGLPNRMHP</sequence>
<evidence type="ECO:0000256" key="1">
    <source>
        <dbReference type="SAM" id="MobiDB-lite"/>
    </source>
</evidence>